<protein>
    <submittedName>
        <fullName evidence="7">Protein ASPARTIC PROTEASE IN GUARD CELL 1-like</fullName>
    </submittedName>
</protein>
<evidence type="ECO:0000313" key="6">
    <source>
        <dbReference type="Proteomes" id="UP000694853"/>
    </source>
</evidence>
<comment type="similarity">
    <text evidence="1">Belongs to the peptidase A1 family.</text>
</comment>
<keyword evidence="4" id="KW-0732">Signal</keyword>
<dbReference type="RefSeq" id="XP_027341333.1">
    <property type="nucleotide sequence ID" value="XM_027485532.1"/>
</dbReference>
<organism evidence="6 7">
    <name type="scientific">Abrus precatorius</name>
    <name type="common">Indian licorice</name>
    <name type="synonym">Glycine abrus</name>
    <dbReference type="NCBI Taxonomy" id="3816"/>
    <lineage>
        <taxon>Eukaryota</taxon>
        <taxon>Viridiplantae</taxon>
        <taxon>Streptophyta</taxon>
        <taxon>Embryophyta</taxon>
        <taxon>Tracheophyta</taxon>
        <taxon>Spermatophyta</taxon>
        <taxon>Magnoliopsida</taxon>
        <taxon>eudicotyledons</taxon>
        <taxon>Gunneridae</taxon>
        <taxon>Pentapetalae</taxon>
        <taxon>rosids</taxon>
        <taxon>fabids</taxon>
        <taxon>Fabales</taxon>
        <taxon>Fabaceae</taxon>
        <taxon>Papilionoideae</taxon>
        <taxon>50 kb inversion clade</taxon>
        <taxon>NPAAA clade</taxon>
        <taxon>indigoferoid/millettioid clade</taxon>
        <taxon>Abreae</taxon>
        <taxon>Abrus</taxon>
    </lineage>
</organism>
<evidence type="ECO:0000259" key="5">
    <source>
        <dbReference type="PROSITE" id="PS51767"/>
    </source>
</evidence>
<dbReference type="Pfam" id="PF14541">
    <property type="entry name" value="TAXi_C"/>
    <property type="match status" value="1"/>
</dbReference>
<evidence type="ECO:0000313" key="7">
    <source>
        <dbReference type="RefSeq" id="XP_027341333.1"/>
    </source>
</evidence>
<reference evidence="7" key="2">
    <citation type="submission" date="2025-08" db="UniProtKB">
        <authorList>
            <consortium name="RefSeq"/>
        </authorList>
    </citation>
    <scope>IDENTIFICATION</scope>
    <source>
        <tissue evidence="7">Young leaves</tissue>
    </source>
</reference>
<dbReference type="PANTHER" id="PTHR47967:SF60">
    <property type="entry name" value="PROTEIN ASPARTIC PROTEASE IN GUARD CELL 1-LIKE"/>
    <property type="match status" value="1"/>
</dbReference>
<dbReference type="Pfam" id="PF14543">
    <property type="entry name" value="TAXi_N"/>
    <property type="match status" value="1"/>
</dbReference>
<keyword evidence="6" id="KW-1185">Reference proteome</keyword>
<dbReference type="InterPro" id="IPR032799">
    <property type="entry name" value="TAXi_C"/>
</dbReference>
<dbReference type="SUPFAM" id="SSF50630">
    <property type="entry name" value="Acid proteases"/>
    <property type="match status" value="1"/>
</dbReference>
<dbReference type="KEGG" id="aprc:113854516"/>
<name>A0A8B8KDQ5_ABRPR</name>
<accession>A0A8B8KDQ5</accession>
<dbReference type="Gene3D" id="2.40.70.10">
    <property type="entry name" value="Acid Proteases"/>
    <property type="match status" value="2"/>
</dbReference>
<feature type="signal peptide" evidence="4">
    <location>
        <begin position="1"/>
        <end position="26"/>
    </location>
</feature>
<keyword evidence="3" id="KW-0378">Hydrolase</keyword>
<keyword evidence="2" id="KW-0645">Protease</keyword>
<dbReference type="InterPro" id="IPR051708">
    <property type="entry name" value="Plant_Aspart_Prot_A1"/>
</dbReference>
<dbReference type="GO" id="GO:0008233">
    <property type="term" value="F:peptidase activity"/>
    <property type="evidence" value="ECO:0007669"/>
    <property type="project" value="UniProtKB-KW"/>
</dbReference>
<proteinExistence type="inferred from homology"/>
<evidence type="ECO:0000256" key="4">
    <source>
        <dbReference type="SAM" id="SignalP"/>
    </source>
</evidence>
<dbReference type="FunFam" id="2.40.70.10:FF:000031">
    <property type="entry name" value="Aspartyl protease AED1"/>
    <property type="match status" value="1"/>
</dbReference>
<dbReference type="Proteomes" id="UP000694853">
    <property type="component" value="Unplaced"/>
</dbReference>
<dbReference type="PROSITE" id="PS51767">
    <property type="entry name" value="PEPTIDASE_A1"/>
    <property type="match status" value="1"/>
</dbReference>
<evidence type="ECO:0000256" key="2">
    <source>
        <dbReference type="ARBA" id="ARBA00022670"/>
    </source>
</evidence>
<feature type="chain" id="PRO_5034181602" evidence="4">
    <location>
        <begin position="27"/>
        <end position="466"/>
    </location>
</feature>
<feature type="domain" description="Peptidase A1" evidence="5">
    <location>
        <begin position="134"/>
        <end position="464"/>
    </location>
</feature>
<evidence type="ECO:0000256" key="3">
    <source>
        <dbReference type="ARBA" id="ARBA00022801"/>
    </source>
</evidence>
<gene>
    <name evidence="7" type="primary">LOC113854516</name>
</gene>
<dbReference type="GeneID" id="113854516"/>
<dbReference type="AlphaFoldDB" id="A0A8B8KDQ5"/>
<dbReference type="PANTHER" id="PTHR47967">
    <property type="entry name" value="OS07G0603500 PROTEIN-RELATED"/>
    <property type="match status" value="1"/>
</dbReference>
<dbReference type="InterPro" id="IPR021109">
    <property type="entry name" value="Peptidase_aspartic_dom_sf"/>
</dbReference>
<dbReference type="InterPro" id="IPR033121">
    <property type="entry name" value="PEPTIDASE_A1"/>
</dbReference>
<sequence>MALILNSSLIIFLTVSLLFSLPRANAASSQFSISVLNVTEALHQAHQILSFKPKTFQPFSSSSSSFSLQLHPRDSLFKAHHKDYRSLVLTRLARDSARVTHIRSKLSHVSKTELRPQGQSPPVTSGVLYGSGEYFTRIGVGQPSQTFYVGLDTGNDLSWVQCRPCLDCYKQFDPIFDPSMSSSYVPVTCESDQCHQLNNSSCFNNQCQYDIVYGDGSFTKGSLVTETMSLGNIGTVNQIAMGCGHDNHGSFVAAAGILGLGGGPLSFTSQIKATSFSYCLVDLDTDKTSTLEFNSPLPRHSVTTRLLKNPNSNTLYYVEITGMSVGGIPLPIPESVFEMDASGRGGIIVDSGTVITRLLNPAYEALRDAFVALTKHLPRAKGFTPLETCYDLPSPPRVIPSVSFEMRGGSWRLAEEACLIRVDTNGTLCFAFAPSNYPLSIIGNFQQQGSRVSFDLANSVVGFSHP</sequence>
<dbReference type="GO" id="GO:0006508">
    <property type="term" value="P:proteolysis"/>
    <property type="evidence" value="ECO:0007669"/>
    <property type="project" value="UniProtKB-KW"/>
</dbReference>
<dbReference type="InterPro" id="IPR032861">
    <property type="entry name" value="TAXi_N"/>
</dbReference>
<evidence type="ECO:0000256" key="1">
    <source>
        <dbReference type="ARBA" id="ARBA00007447"/>
    </source>
</evidence>
<reference evidence="6" key="1">
    <citation type="journal article" date="2019" name="Toxins">
        <title>Detection of Abrin-Like and Prepropulchellin-Like Toxin Genes and Transcripts Using Whole Genome Sequencing and Full-Length Transcript Sequencing of Abrus precatorius.</title>
        <authorList>
            <person name="Hovde B.T."/>
            <person name="Daligault H.E."/>
            <person name="Hanschen E.R."/>
            <person name="Kunde Y.A."/>
            <person name="Johnson M.B."/>
            <person name="Starkenburg S.R."/>
            <person name="Johnson S.L."/>
        </authorList>
    </citation>
    <scope>NUCLEOTIDE SEQUENCE [LARGE SCALE GENOMIC DNA]</scope>
</reference>
<dbReference type="OrthoDB" id="2747330at2759"/>